<gene>
    <name evidence="1" type="ORF">COU18_03105</name>
</gene>
<reference evidence="2" key="1">
    <citation type="submission" date="2017-09" db="EMBL/GenBank/DDBJ databases">
        <title>Depth-based differentiation of microbial function through sediment-hosted aquifers and enrichment of novel symbionts in the deep terrestrial subsurface.</title>
        <authorList>
            <person name="Probst A.J."/>
            <person name="Ladd B."/>
            <person name="Jarett J.K."/>
            <person name="Geller-Mcgrath D.E."/>
            <person name="Sieber C.M.K."/>
            <person name="Emerson J.B."/>
            <person name="Anantharaman K."/>
            <person name="Thomas B.C."/>
            <person name="Malmstrom R."/>
            <person name="Stieglmeier M."/>
            <person name="Klingl A."/>
            <person name="Woyke T."/>
            <person name="Ryan C.M."/>
            <person name="Banfield J.F."/>
        </authorList>
    </citation>
    <scope>NUCLEOTIDE SEQUENCE [LARGE SCALE GENOMIC DNA]</scope>
</reference>
<name>A0A2H0UCY7_9BACT</name>
<comment type="caution">
    <text evidence="1">The sequence shown here is derived from an EMBL/GenBank/DDBJ whole genome shotgun (WGS) entry which is preliminary data.</text>
</comment>
<dbReference type="AlphaFoldDB" id="A0A2H0UCY7"/>
<dbReference type="Proteomes" id="UP000231192">
    <property type="component" value="Unassembled WGS sequence"/>
</dbReference>
<organism evidence="1 2">
    <name type="scientific">Candidatus Kaiserbacteria bacterium CG10_big_fil_rev_8_21_14_0_10_51_14</name>
    <dbReference type="NCBI Taxonomy" id="1974610"/>
    <lineage>
        <taxon>Bacteria</taxon>
        <taxon>Candidatus Kaiseribacteriota</taxon>
    </lineage>
</organism>
<sequence length="68" mass="8131">MRLNLQIGNLIYAENVVLLRPHEYSDENLPEERQMDRKAQYDQGFSLCLQKQVHQNTRKSEKVHQVHL</sequence>
<dbReference type="EMBL" id="PFBK01000008">
    <property type="protein sequence ID" value="PIR83645.1"/>
    <property type="molecule type" value="Genomic_DNA"/>
</dbReference>
<evidence type="ECO:0000313" key="1">
    <source>
        <dbReference type="EMBL" id="PIR83645.1"/>
    </source>
</evidence>
<accession>A0A2H0UCY7</accession>
<proteinExistence type="predicted"/>
<evidence type="ECO:0000313" key="2">
    <source>
        <dbReference type="Proteomes" id="UP000231192"/>
    </source>
</evidence>
<protein>
    <submittedName>
        <fullName evidence="1">Uncharacterized protein</fullName>
    </submittedName>
</protein>